<dbReference type="GO" id="GO:0004371">
    <property type="term" value="F:glycerone kinase activity"/>
    <property type="evidence" value="ECO:0007669"/>
    <property type="project" value="InterPro"/>
</dbReference>
<gene>
    <name evidence="3" type="ORF">AWN90_06505</name>
</gene>
<dbReference type="InterPro" id="IPR050270">
    <property type="entry name" value="DegV_domain_contain"/>
</dbReference>
<proteinExistence type="predicted"/>
<dbReference type="SUPFAM" id="SSF101473">
    <property type="entry name" value="DhaL-like"/>
    <property type="match status" value="1"/>
</dbReference>
<dbReference type="PANTHER" id="PTHR33434">
    <property type="entry name" value="DEGV DOMAIN-CONTAINING PROTEIN DR_1986-RELATED"/>
    <property type="match status" value="1"/>
</dbReference>
<organism evidence="3 4">
    <name type="scientific">Nocardia terpenica</name>
    <dbReference type="NCBI Taxonomy" id="455432"/>
    <lineage>
        <taxon>Bacteria</taxon>
        <taxon>Bacillati</taxon>
        <taxon>Actinomycetota</taxon>
        <taxon>Actinomycetes</taxon>
        <taxon>Mycobacteriales</taxon>
        <taxon>Nocardiaceae</taxon>
        <taxon>Nocardia</taxon>
    </lineage>
</organism>
<reference evidence="3 4" key="1">
    <citation type="submission" date="2016-04" db="EMBL/GenBank/DDBJ databases">
        <authorList>
            <person name="Evans L.H."/>
            <person name="Alamgir A."/>
            <person name="Owens N."/>
            <person name="Weber N.D."/>
            <person name="Virtaneva K."/>
            <person name="Barbian K."/>
            <person name="Babar A."/>
            <person name="Rosenke K."/>
        </authorList>
    </citation>
    <scope>NUCLEOTIDE SEQUENCE [LARGE SCALE GENOMIC DNA]</scope>
    <source>
        <strain evidence="3 4">IFM 0406</strain>
    </source>
</reference>
<evidence type="ECO:0000259" key="2">
    <source>
        <dbReference type="PROSITE" id="PS51480"/>
    </source>
</evidence>
<evidence type="ECO:0000313" key="3">
    <source>
        <dbReference type="EMBL" id="KZM70195.1"/>
    </source>
</evidence>
<dbReference type="PROSITE" id="PS51480">
    <property type="entry name" value="DHAL"/>
    <property type="match status" value="1"/>
</dbReference>
<feature type="region of interest" description="Disordered" evidence="1">
    <location>
        <begin position="344"/>
        <end position="381"/>
    </location>
</feature>
<dbReference type="Gene3D" id="1.25.40.340">
    <property type="match status" value="1"/>
</dbReference>
<dbReference type="InterPro" id="IPR036117">
    <property type="entry name" value="DhaL_dom_sf"/>
</dbReference>
<dbReference type="Pfam" id="PF02734">
    <property type="entry name" value="Dak2"/>
    <property type="match status" value="1"/>
</dbReference>
<evidence type="ECO:0000313" key="4">
    <source>
        <dbReference type="Proteomes" id="UP000076512"/>
    </source>
</evidence>
<dbReference type="AlphaFoldDB" id="A0A164JA51"/>
<name>A0A164JA51_9NOCA</name>
<sequence>MDEIAVTAWKDGDVPGVPETLDGAALARWGRLCVAGLGRHRDEINALNVFPVADADTGTNLLATMRAAVAAAEPLAAGSPAHAVAGAMARAGTAGARGNSGIIVSQVLRGLAEAVQDGPLTAATVRIMLRRAAILVREALSTPVDGTMLTVLEAAADRAAEPLAAGSPAHAVAGAMARAMAPATACAGDPAASGSAAASSTVSMVPSTGVLSASRTRIAARRNMIRTVAAVSGPSCTASARPRSTCDTMMPELPRAPAVPARGNSGIIVSQVLRGLAEAVQDGPLTAATVRIMLRRAAILVREAYRGLVPDHVLDTFDLDGRAEMWESRRVRYPGATTVALAAPAISSTPRPPRRQPNRPAPQAHSATPLSAHRPCRSTDT</sequence>
<dbReference type="Proteomes" id="UP000076512">
    <property type="component" value="Unassembled WGS sequence"/>
</dbReference>
<dbReference type="STRING" id="455432.AWN90_06505"/>
<dbReference type="InterPro" id="IPR004007">
    <property type="entry name" value="DhaL_dom"/>
</dbReference>
<dbReference type="GO" id="GO:0006071">
    <property type="term" value="P:glycerol metabolic process"/>
    <property type="evidence" value="ECO:0007669"/>
    <property type="project" value="InterPro"/>
</dbReference>
<feature type="domain" description="DhaL" evidence="2">
    <location>
        <begin position="24"/>
        <end position="204"/>
    </location>
</feature>
<comment type="caution">
    <text evidence="3">The sequence shown here is derived from an EMBL/GenBank/DDBJ whole genome shotgun (WGS) entry which is preliminary data.</text>
</comment>
<evidence type="ECO:0000256" key="1">
    <source>
        <dbReference type="SAM" id="MobiDB-lite"/>
    </source>
</evidence>
<accession>A0A164JA51</accession>
<protein>
    <recommendedName>
        <fullName evidence="2">DhaL domain-containing protein</fullName>
    </recommendedName>
</protein>
<dbReference type="PANTHER" id="PTHR33434:SF4">
    <property type="entry name" value="PHOSPHATASE PROTEIN"/>
    <property type="match status" value="1"/>
</dbReference>
<keyword evidence="4" id="KW-1185">Reference proteome</keyword>
<dbReference type="SMART" id="SM01120">
    <property type="entry name" value="Dak2"/>
    <property type="match status" value="1"/>
</dbReference>
<dbReference type="EMBL" id="LWGR01000016">
    <property type="protein sequence ID" value="KZM70195.1"/>
    <property type="molecule type" value="Genomic_DNA"/>
</dbReference>